<name>A0A261G854_9BIFI</name>
<dbReference type="EMBL" id="MWWZ01000008">
    <property type="protein sequence ID" value="OZG67365.1"/>
    <property type="molecule type" value="Genomic_DNA"/>
</dbReference>
<evidence type="ECO:0000313" key="2">
    <source>
        <dbReference type="Proteomes" id="UP000216057"/>
    </source>
</evidence>
<protein>
    <submittedName>
        <fullName evidence="1">Abi-like protein</fullName>
    </submittedName>
</protein>
<comment type="caution">
    <text evidence="1">The sequence shown here is derived from an EMBL/GenBank/DDBJ whole genome shotgun (WGS) entry which is preliminary data.</text>
</comment>
<reference evidence="1 2" key="1">
    <citation type="journal article" date="2017" name="BMC Genomics">
        <title>Comparative genomic and phylogenomic analyses of the Bifidobacteriaceae family.</title>
        <authorList>
            <person name="Lugli G.A."/>
            <person name="Milani C."/>
            <person name="Turroni F."/>
            <person name="Duranti S."/>
            <person name="Mancabelli L."/>
            <person name="Mangifesta M."/>
            <person name="Ferrario C."/>
            <person name="Modesto M."/>
            <person name="Mattarelli P."/>
            <person name="Jiri K."/>
            <person name="van Sinderen D."/>
            <person name="Ventura M."/>
        </authorList>
    </citation>
    <scope>NUCLEOTIDE SEQUENCE [LARGE SCALE GENOMIC DNA]</scope>
    <source>
        <strain evidence="1 2">DSM 100216</strain>
    </source>
</reference>
<accession>A0A261G854</accession>
<dbReference type="Proteomes" id="UP000216057">
    <property type="component" value="Unassembled WGS sequence"/>
</dbReference>
<evidence type="ECO:0000313" key="1">
    <source>
        <dbReference type="EMBL" id="OZG67365.1"/>
    </source>
</evidence>
<organism evidence="1 2">
    <name type="scientific">Bifidobacterium eulemuris</name>
    <dbReference type="NCBI Taxonomy" id="1765219"/>
    <lineage>
        <taxon>Bacteria</taxon>
        <taxon>Bacillati</taxon>
        <taxon>Actinomycetota</taxon>
        <taxon>Actinomycetes</taxon>
        <taxon>Bifidobacteriales</taxon>
        <taxon>Bifidobacteriaceae</taxon>
        <taxon>Bifidobacterium</taxon>
    </lineage>
</organism>
<proteinExistence type="predicted"/>
<gene>
    <name evidence="1" type="ORF">BEUL_1456</name>
</gene>
<dbReference type="AlphaFoldDB" id="A0A261G854"/>
<sequence length="302" mass="33944">MVSTTESQIACNLITPGLDAYHVHQFLLNAKSQIAFTITNTSPVLTAGFQVTGALHYPQGKEAQMINALRQNLAPDKTWVYDWLSTPRFRTYLDASENNMTRALRLYEWNIDLGQVLMKDIAFFEVALRNAYDRAISSRWKGPEPWLLDGSSPVNIPILRRSSSGKMFDANALNRASIHSATSIHKELSQPGRIIANLSFGFWAHLTDKAHERALWIPCLHHAWPAGTNRADLNAKIKLINECRNRIAHHEPLFHCVRQAASPTAIDKSVISLFRQLLPLADVFDPNAPTSVETFLQSNPRP</sequence>